<dbReference type="OrthoDB" id="4068648at2759"/>
<dbReference type="GO" id="GO:0005730">
    <property type="term" value="C:nucleolus"/>
    <property type="evidence" value="ECO:0007669"/>
    <property type="project" value="UniProtKB-SubCell"/>
</dbReference>
<dbReference type="Proteomes" id="UP001152885">
    <property type="component" value="Unassembled WGS sequence"/>
</dbReference>
<evidence type="ECO:0000313" key="9">
    <source>
        <dbReference type="Proteomes" id="UP001152885"/>
    </source>
</evidence>
<comment type="similarity">
    <text evidence="2">Belongs to the SLX9 family.</text>
</comment>
<dbReference type="InterPro" id="IPR028160">
    <property type="entry name" value="Slx9-like"/>
</dbReference>
<dbReference type="GO" id="GO:0000462">
    <property type="term" value="P:maturation of SSU-rRNA from tricistronic rRNA transcript (SSU-rRNA, 5.8S rRNA, LSU-rRNA)"/>
    <property type="evidence" value="ECO:0007669"/>
    <property type="project" value="InterPro"/>
</dbReference>
<comment type="function">
    <text evidence="6">Involved in ribosome biogenesis. Required for normal pre-rRNA processing in internal transcribed spacer 1 (ITS1). May be involved in the movements of the replication forks.</text>
</comment>
<organism evidence="8 9">
    <name type="scientific">Candida verbasci</name>
    <dbReference type="NCBI Taxonomy" id="1227364"/>
    <lineage>
        <taxon>Eukaryota</taxon>
        <taxon>Fungi</taxon>
        <taxon>Dikarya</taxon>
        <taxon>Ascomycota</taxon>
        <taxon>Saccharomycotina</taxon>
        <taxon>Pichiomycetes</taxon>
        <taxon>Debaryomycetaceae</taxon>
        <taxon>Candida/Lodderomyces clade</taxon>
        <taxon>Candida</taxon>
    </lineage>
</organism>
<comment type="caution">
    <text evidence="8">The sequence shown here is derived from an EMBL/GenBank/DDBJ whole genome shotgun (WGS) entry which is preliminary data.</text>
</comment>
<comment type="subcellular location">
    <subcellularLocation>
        <location evidence="1">Nucleus</location>
        <location evidence="1">Nucleolus</location>
    </subcellularLocation>
</comment>
<gene>
    <name evidence="8" type="ORF">CANVERA_P2205</name>
</gene>
<reference evidence="8" key="1">
    <citation type="submission" date="2022-12" db="EMBL/GenBank/DDBJ databases">
        <authorList>
            <person name="Brejova B."/>
        </authorList>
    </citation>
    <scope>NUCLEOTIDE SEQUENCE</scope>
</reference>
<evidence type="ECO:0000256" key="2">
    <source>
        <dbReference type="ARBA" id="ARBA00011022"/>
    </source>
</evidence>
<dbReference type="GO" id="GO:0030686">
    <property type="term" value="C:90S preribosome"/>
    <property type="evidence" value="ECO:0007669"/>
    <property type="project" value="InterPro"/>
</dbReference>
<evidence type="ECO:0000256" key="4">
    <source>
        <dbReference type="ARBA" id="ARBA00021321"/>
    </source>
</evidence>
<dbReference type="GO" id="GO:0030688">
    <property type="term" value="C:preribosome, small subunit precursor"/>
    <property type="evidence" value="ECO:0007669"/>
    <property type="project" value="InterPro"/>
</dbReference>
<feature type="region of interest" description="Disordered" evidence="7">
    <location>
        <begin position="1"/>
        <end position="43"/>
    </location>
</feature>
<keyword evidence="5" id="KW-0539">Nucleus</keyword>
<dbReference type="EMBL" id="CANTUO010000002">
    <property type="protein sequence ID" value="CAI5757692.1"/>
    <property type="molecule type" value="Genomic_DNA"/>
</dbReference>
<evidence type="ECO:0000256" key="1">
    <source>
        <dbReference type="ARBA" id="ARBA00004604"/>
    </source>
</evidence>
<feature type="region of interest" description="Disordered" evidence="7">
    <location>
        <begin position="72"/>
        <end position="93"/>
    </location>
</feature>
<name>A0A9W4TSW8_9ASCO</name>
<dbReference type="AlphaFoldDB" id="A0A9W4TSW8"/>
<proteinExistence type="inferred from homology"/>
<evidence type="ECO:0000313" key="8">
    <source>
        <dbReference type="EMBL" id="CAI5757692.1"/>
    </source>
</evidence>
<keyword evidence="9" id="KW-1185">Reference proteome</keyword>
<comment type="subunit">
    <text evidence="3">Interacts with the 35S, 23S and 20S pre-rRNAs and with the U3 snoRNA.</text>
</comment>
<sequence>MPGIKKKSSLRDKSNSRKAHLSSKISEFRNDTTPNDDTYHENPMLKLAKTTKKEKQQNKSDKFINHLMNKSTFNTSGTISKSALRRKKRKEKEQLKPKMNELLMNLPTDGNEINEQDKVTKIVRPNSTEYIKSSKLNLNRPNPTKSTGLKQIMKEEHKNFNNVLTNPDFRASPFDALKNAIKQNMK</sequence>
<evidence type="ECO:0000256" key="5">
    <source>
        <dbReference type="ARBA" id="ARBA00023242"/>
    </source>
</evidence>
<evidence type="ECO:0000256" key="7">
    <source>
        <dbReference type="SAM" id="MobiDB-lite"/>
    </source>
</evidence>
<evidence type="ECO:0000256" key="6">
    <source>
        <dbReference type="ARBA" id="ARBA00025083"/>
    </source>
</evidence>
<evidence type="ECO:0000256" key="3">
    <source>
        <dbReference type="ARBA" id="ARBA00011523"/>
    </source>
</evidence>
<dbReference type="Pfam" id="PF15341">
    <property type="entry name" value="SLX9"/>
    <property type="match status" value="1"/>
</dbReference>
<accession>A0A9W4TSW8</accession>
<protein>
    <recommendedName>
        <fullName evidence="4">Ribosome biogenesis protein SLX9</fullName>
    </recommendedName>
</protein>